<feature type="region of interest" description="Disordered" evidence="9">
    <location>
        <begin position="393"/>
        <end position="426"/>
    </location>
</feature>
<dbReference type="PANTHER" id="PTHR46716:SF1">
    <property type="entry name" value="MITOGEN-ACTIVATED PROTEIN KINASE KINASE KINASE 7"/>
    <property type="match status" value="1"/>
</dbReference>
<keyword evidence="5" id="KW-0418">Kinase</keyword>
<evidence type="ECO:0000259" key="10">
    <source>
        <dbReference type="PROSITE" id="PS50011"/>
    </source>
</evidence>
<evidence type="ECO:0000256" key="8">
    <source>
        <dbReference type="RuleBase" id="RU000304"/>
    </source>
</evidence>
<keyword evidence="12" id="KW-1185">Reference proteome</keyword>
<feature type="non-terminal residue" evidence="11">
    <location>
        <position position="445"/>
    </location>
</feature>
<dbReference type="Proteomes" id="UP001177023">
    <property type="component" value="Unassembled WGS sequence"/>
</dbReference>
<dbReference type="PROSITE" id="PS00107">
    <property type="entry name" value="PROTEIN_KINASE_ATP"/>
    <property type="match status" value="1"/>
</dbReference>
<dbReference type="SMART" id="SM00220">
    <property type="entry name" value="S_TKc"/>
    <property type="match status" value="1"/>
</dbReference>
<dbReference type="PROSITE" id="PS50011">
    <property type="entry name" value="PROTEIN_KINASE_DOM"/>
    <property type="match status" value="1"/>
</dbReference>
<evidence type="ECO:0000256" key="9">
    <source>
        <dbReference type="SAM" id="MobiDB-lite"/>
    </source>
</evidence>
<dbReference type="EMBL" id="CATQJA010002653">
    <property type="protein sequence ID" value="CAJ0578296.1"/>
    <property type="molecule type" value="Genomic_DNA"/>
</dbReference>
<dbReference type="GO" id="GO:0004709">
    <property type="term" value="F:MAP kinase kinase kinase activity"/>
    <property type="evidence" value="ECO:0007669"/>
    <property type="project" value="TreeGrafter"/>
</dbReference>
<sequence>MASNLQTYDVVFPIIHADGVRKIRNLGQGTYGTVYKGFSTAVGTVAVKVCRREDQRKLVQEVVRTLKYGAAHPNIVKVFGHFDDPKFGLSFVMEYMDGGSLMDVITKRKDLIYYVDHIVSWMYQISSAVAHMHSCNVLHRDLKPDNILMNELYTTVKLCDLGESRVMGLNNEEMTSRVGSFLFMAPEVMTGGKYHGSADIFSLGMVFWMMFSRRLPGFIEKYKTPAAFIVGVRDGKERPSVLPILKVFNEIIKTCMDEDQESRVSAASLRDFCAELTEKFPHGYNFLITMPDSNTLYEPINVRGDVKESMTKLIENPLMTVGPTQHIGDGEREPIPGLRAVEATPAGTLITAASEPASPVKVGVARVATPPPKATPVPRVREKVQFAEPVEIINADEANTNPAAEPETSEHDRDASWSPNKTTKVEAGKVSKLAAAYLQAIQGKK</sequence>
<dbReference type="PROSITE" id="PS00108">
    <property type="entry name" value="PROTEIN_KINASE_ST"/>
    <property type="match status" value="1"/>
</dbReference>
<dbReference type="AlphaFoldDB" id="A0AA36G788"/>
<dbReference type="GO" id="GO:0006955">
    <property type="term" value="P:immune response"/>
    <property type="evidence" value="ECO:0007669"/>
    <property type="project" value="TreeGrafter"/>
</dbReference>
<gene>
    <name evidence="11" type="ORF">MSPICULIGERA_LOCUS16555</name>
</gene>
<dbReference type="Gene3D" id="3.30.200.20">
    <property type="entry name" value="Phosphorylase Kinase, domain 1"/>
    <property type="match status" value="1"/>
</dbReference>
<dbReference type="GO" id="GO:0043123">
    <property type="term" value="P:positive regulation of canonical NF-kappaB signal transduction"/>
    <property type="evidence" value="ECO:0007669"/>
    <property type="project" value="TreeGrafter"/>
</dbReference>
<evidence type="ECO:0000256" key="4">
    <source>
        <dbReference type="ARBA" id="ARBA00022741"/>
    </source>
</evidence>
<keyword evidence="2 8" id="KW-0723">Serine/threonine-protein kinase</keyword>
<evidence type="ECO:0000256" key="1">
    <source>
        <dbReference type="ARBA" id="ARBA00006529"/>
    </source>
</evidence>
<evidence type="ECO:0000256" key="6">
    <source>
        <dbReference type="ARBA" id="ARBA00022840"/>
    </source>
</evidence>
<evidence type="ECO:0000256" key="2">
    <source>
        <dbReference type="ARBA" id="ARBA00022527"/>
    </source>
</evidence>
<dbReference type="InterPro" id="IPR011009">
    <property type="entry name" value="Kinase-like_dom_sf"/>
</dbReference>
<dbReference type="InterPro" id="IPR000719">
    <property type="entry name" value="Prot_kinase_dom"/>
</dbReference>
<keyword evidence="6 7" id="KW-0067">ATP-binding</keyword>
<accession>A0AA36G788</accession>
<dbReference type="Pfam" id="PF00069">
    <property type="entry name" value="Pkinase"/>
    <property type="match status" value="1"/>
</dbReference>
<name>A0AA36G788_9BILA</name>
<reference evidence="11" key="1">
    <citation type="submission" date="2023-06" db="EMBL/GenBank/DDBJ databases">
        <authorList>
            <person name="Delattre M."/>
        </authorList>
    </citation>
    <scope>NUCLEOTIDE SEQUENCE</scope>
    <source>
        <strain evidence="11">AF72</strain>
    </source>
</reference>
<dbReference type="GO" id="GO:0019899">
    <property type="term" value="F:enzyme binding"/>
    <property type="evidence" value="ECO:0007669"/>
    <property type="project" value="UniProtKB-ARBA"/>
</dbReference>
<feature type="domain" description="Protein kinase" evidence="10">
    <location>
        <begin position="20"/>
        <end position="287"/>
    </location>
</feature>
<dbReference type="Gene3D" id="1.10.510.10">
    <property type="entry name" value="Transferase(Phosphotransferase) domain 1"/>
    <property type="match status" value="1"/>
</dbReference>
<organism evidence="11 12">
    <name type="scientific">Mesorhabditis spiculigera</name>
    <dbReference type="NCBI Taxonomy" id="96644"/>
    <lineage>
        <taxon>Eukaryota</taxon>
        <taxon>Metazoa</taxon>
        <taxon>Ecdysozoa</taxon>
        <taxon>Nematoda</taxon>
        <taxon>Chromadorea</taxon>
        <taxon>Rhabditida</taxon>
        <taxon>Rhabditina</taxon>
        <taxon>Rhabditomorpha</taxon>
        <taxon>Rhabditoidea</taxon>
        <taxon>Rhabditidae</taxon>
        <taxon>Mesorhabditinae</taxon>
        <taxon>Mesorhabditis</taxon>
    </lineage>
</organism>
<comment type="similarity">
    <text evidence="1">Belongs to the protein kinase superfamily. STE Ser/Thr protein kinase family. MAP kinase kinase kinase subfamily.</text>
</comment>
<evidence type="ECO:0000256" key="5">
    <source>
        <dbReference type="ARBA" id="ARBA00022777"/>
    </source>
</evidence>
<evidence type="ECO:0000313" key="11">
    <source>
        <dbReference type="EMBL" id="CAJ0578296.1"/>
    </source>
</evidence>
<dbReference type="GO" id="GO:0007254">
    <property type="term" value="P:JNK cascade"/>
    <property type="evidence" value="ECO:0007669"/>
    <property type="project" value="TreeGrafter"/>
</dbReference>
<evidence type="ECO:0000313" key="12">
    <source>
        <dbReference type="Proteomes" id="UP001177023"/>
    </source>
</evidence>
<proteinExistence type="inferred from homology"/>
<protein>
    <recommendedName>
        <fullName evidence="10">Protein kinase domain-containing protein</fullName>
    </recommendedName>
</protein>
<keyword evidence="4 7" id="KW-0547">Nucleotide-binding</keyword>
<dbReference type="SUPFAM" id="SSF56112">
    <property type="entry name" value="Protein kinase-like (PK-like)"/>
    <property type="match status" value="1"/>
</dbReference>
<evidence type="ECO:0000256" key="3">
    <source>
        <dbReference type="ARBA" id="ARBA00022679"/>
    </source>
</evidence>
<comment type="caution">
    <text evidence="11">The sequence shown here is derived from an EMBL/GenBank/DDBJ whole genome shotgun (WGS) entry which is preliminary data.</text>
</comment>
<evidence type="ECO:0000256" key="7">
    <source>
        <dbReference type="PROSITE-ProRule" id="PRU10141"/>
    </source>
</evidence>
<dbReference type="GO" id="GO:0005524">
    <property type="term" value="F:ATP binding"/>
    <property type="evidence" value="ECO:0007669"/>
    <property type="project" value="UniProtKB-UniRule"/>
</dbReference>
<dbReference type="PANTHER" id="PTHR46716">
    <property type="entry name" value="MITOGEN-ACTIVATED PROTEIN KINASE KINASE KINASE 7"/>
    <property type="match status" value="1"/>
</dbReference>
<dbReference type="InterPro" id="IPR017441">
    <property type="entry name" value="Protein_kinase_ATP_BS"/>
</dbReference>
<dbReference type="InterPro" id="IPR008271">
    <property type="entry name" value="Ser/Thr_kinase_AS"/>
</dbReference>
<feature type="binding site" evidence="7">
    <location>
        <position position="48"/>
    </location>
    <ligand>
        <name>ATP</name>
        <dbReference type="ChEBI" id="CHEBI:30616"/>
    </ligand>
</feature>
<keyword evidence="3" id="KW-0808">Transferase</keyword>